<dbReference type="InterPro" id="IPR017452">
    <property type="entry name" value="GPCR_Rhodpsn_7TM"/>
</dbReference>
<evidence type="ECO:0000256" key="1">
    <source>
        <dbReference type="ARBA" id="ARBA00003878"/>
    </source>
</evidence>
<dbReference type="GO" id="GO:0016503">
    <property type="term" value="F:pheromone receptor activity"/>
    <property type="evidence" value="ECO:0007669"/>
    <property type="project" value="InterPro"/>
</dbReference>
<feature type="transmembrane region" description="Helical" evidence="13">
    <location>
        <begin position="45"/>
        <end position="63"/>
    </location>
</feature>
<dbReference type="GO" id="GO:0019236">
    <property type="term" value="P:response to pheromone"/>
    <property type="evidence" value="ECO:0007669"/>
    <property type="project" value="UniProtKB-KW"/>
</dbReference>
<keyword evidence="9 13" id="KW-0472">Membrane</keyword>
<evidence type="ECO:0000259" key="14">
    <source>
        <dbReference type="PROSITE" id="PS50262"/>
    </source>
</evidence>
<evidence type="ECO:0000256" key="10">
    <source>
        <dbReference type="ARBA" id="ARBA00023170"/>
    </source>
</evidence>
<gene>
    <name evidence="15" type="ORF">SUZIE_157555</name>
</gene>
<dbReference type="InterPro" id="IPR004072">
    <property type="entry name" value="Vmron_rcpt_1"/>
</dbReference>
<evidence type="ECO:0000256" key="4">
    <source>
        <dbReference type="ARBA" id="ARBA00022475"/>
    </source>
</evidence>
<dbReference type="PROSITE" id="PS50262">
    <property type="entry name" value="G_PROTEIN_RECEP_F1_2"/>
    <property type="match status" value="1"/>
</dbReference>
<dbReference type="PRINTS" id="PR01534">
    <property type="entry name" value="VOMERONASL1R"/>
</dbReference>
<feature type="transmembrane region" description="Helical" evidence="13">
    <location>
        <begin position="264"/>
        <end position="285"/>
    </location>
</feature>
<reference evidence="15" key="1">
    <citation type="submission" date="2020-03" db="EMBL/GenBank/DDBJ databases">
        <title>Studies in the Genomics of Life Span.</title>
        <authorList>
            <person name="Glass D."/>
        </authorList>
    </citation>
    <scope>NUCLEOTIDE SEQUENCE</scope>
    <source>
        <strain evidence="15">SUZIE</strain>
        <tissue evidence="15">Muscle</tissue>
    </source>
</reference>
<protein>
    <recommendedName>
        <fullName evidence="13">Vomeronasal type-1 receptor</fullName>
    </recommendedName>
</protein>
<dbReference type="AlphaFoldDB" id="A0AA41MYF7"/>
<evidence type="ECO:0000256" key="9">
    <source>
        <dbReference type="ARBA" id="ARBA00023136"/>
    </source>
</evidence>
<evidence type="ECO:0000256" key="3">
    <source>
        <dbReference type="ARBA" id="ARBA00010663"/>
    </source>
</evidence>
<accession>A0AA41MYF7</accession>
<dbReference type="PANTHER" id="PTHR24062">
    <property type="entry name" value="VOMERONASAL TYPE-1 RECEPTOR"/>
    <property type="match status" value="1"/>
</dbReference>
<feature type="domain" description="G-protein coupled receptors family 1 profile" evidence="14">
    <location>
        <begin position="22"/>
        <end position="285"/>
    </location>
</feature>
<feature type="transmembrane region" description="Helical" evidence="13">
    <location>
        <begin position="6"/>
        <end position="33"/>
    </location>
</feature>
<evidence type="ECO:0000256" key="11">
    <source>
        <dbReference type="ARBA" id="ARBA00023180"/>
    </source>
</evidence>
<keyword evidence="5 13" id="KW-0589">Pheromone response</keyword>
<keyword evidence="12 13" id="KW-0807">Transducer</keyword>
<dbReference type="Pfam" id="PF03402">
    <property type="entry name" value="V1R"/>
    <property type="match status" value="1"/>
</dbReference>
<feature type="transmembrane region" description="Helical" evidence="13">
    <location>
        <begin position="234"/>
        <end position="258"/>
    </location>
</feature>
<evidence type="ECO:0000256" key="13">
    <source>
        <dbReference type="RuleBase" id="RU364061"/>
    </source>
</evidence>
<comment type="caution">
    <text evidence="15">The sequence shown here is derived from an EMBL/GenBank/DDBJ whole genome shotgun (WGS) entry which is preliminary data.</text>
</comment>
<evidence type="ECO:0000313" key="16">
    <source>
        <dbReference type="Proteomes" id="UP001166674"/>
    </source>
</evidence>
<dbReference type="FunFam" id="1.20.1070.10:FF:000033">
    <property type="entry name" value="Vomeronasal type-1 receptor"/>
    <property type="match status" value="1"/>
</dbReference>
<evidence type="ECO:0000256" key="8">
    <source>
        <dbReference type="ARBA" id="ARBA00023040"/>
    </source>
</evidence>
<evidence type="ECO:0000256" key="7">
    <source>
        <dbReference type="ARBA" id="ARBA00022989"/>
    </source>
</evidence>
<name>A0AA41MYF7_SCICA</name>
<feature type="transmembrane region" description="Helical" evidence="13">
    <location>
        <begin position="132"/>
        <end position="154"/>
    </location>
</feature>
<evidence type="ECO:0000256" key="6">
    <source>
        <dbReference type="ARBA" id="ARBA00022692"/>
    </source>
</evidence>
<comment type="similarity">
    <text evidence="3 13">Belongs to the G-protein coupled receptor 1 family.</text>
</comment>
<dbReference type="EMBL" id="JAATJV010371973">
    <property type="protein sequence ID" value="MBZ3880361.1"/>
    <property type="molecule type" value="Genomic_DNA"/>
</dbReference>
<keyword evidence="16" id="KW-1185">Reference proteome</keyword>
<keyword evidence="6 13" id="KW-0812">Transmembrane</keyword>
<dbReference type="GO" id="GO:0005886">
    <property type="term" value="C:plasma membrane"/>
    <property type="evidence" value="ECO:0007669"/>
    <property type="project" value="UniProtKB-SubCell"/>
</dbReference>
<dbReference type="SUPFAM" id="SSF81321">
    <property type="entry name" value="Family A G protein-coupled receptor-like"/>
    <property type="match status" value="1"/>
</dbReference>
<sequence length="319" mass="35613">MASGDLMMGMIFLTLTVGGILGNFCLLSSYLCLDFSGCRLRCTDLIIKHLVAANFLFLLFRGVPQSMAALGFRHFISDLGCKLVFYVHRVGRGMSFSSTCLLSVFQAITISPRDSRWAELKVKAPRYTGTSLFLCWILHLLVNIIVPMCVTHNGNNNITKRRDFGYCSGGNDERTVYVINVALLSLPDVLCLGIMPWASGSMVLILYRHKQRFQHLHGNSPSRRSSPESRATHTVLLLVSTFVSLYTLSFIMHIWWAISGNPSQLLVHLSALINACFPALSPFILMSRDTNVPRLCWSRISSSALRNMSHVCTCTMAFC</sequence>
<keyword evidence="8 13" id="KW-0297">G-protein coupled receptor</keyword>
<keyword evidence="7 13" id="KW-1133">Transmembrane helix</keyword>
<dbReference type="Gene3D" id="1.20.1070.10">
    <property type="entry name" value="Rhodopsin 7-helix transmembrane proteins"/>
    <property type="match status" value="1"/>
</dbReference>
<evidence type="ECO:0000313" key="15">
    <source>
        <dbReference type="EMBL" id="MBZ3880361.1"/>
    </source>
</evidence>
<comment type="subcellular location">
    <subcellularLocation>
        <location evidence="2 13">Cell membrane</location>
        <topology evidence="2 13">Multi-pass membrane protein</topology>
    </subcellularLocation>
</comment>
<keyword evidence="10 13" id="KW-0675">Receptor</keyword>
<dbReference type="GO" id="GO:0007606">
    <property type="term" value="P:sensory perception of chemical stimulus"/>
    <property type="evidence" value="ECO:0007669"/>
    <property type="project" value="UniProtKB-ARBA"/>
</dbReference>
<proteinExistence type="inferred from homology"/>
<organism evidence="15 16">
    <name type="scientific">Sciurus carolinensis</name>
    <name type="common">Eastern gray squirrel</name>
    <dbReference type="NCBI Taxonomy" id="30640"/>
    <lineage>
        <taxon>Eukaryota</taxon>
        <taxon>Metazoa</taxon>
        <taxon>Chordata</taxon>
        <taxon>Craniata</taxon>
        <taxon>Vertebrata</taxon>
        <taxon>Euteleostomi</taxon>
        <taxon>Mammalia</taxon>
        <taxon>Eutheria</taxon>
        <taxon>Euarchontoglires</taxon>
        <taxon>Glires</taxon>
        <taxon>Rodentia</taxon>
        <taxon>Sciuromorpha</taxon>
        <taxon>Sciuridae</taxon>
        <taxon>Sciurinae</taxon>
        <taxon>Sciurini</taxon>
        <taxon>Sciurus</taxon>
    </lineage>
</organism>
<evidence type="ECO:0000256" key="12">
    <source>
        <dbReference type="ARBA" id="ARBA00023224"/>
    </source>
</evidence>
<keyword evidence="11" id="KW-0325">Glycoprotein</keyword>
<keyword evidence="4 13" id="KW-1003">Cell membrane</keyword>
<dbReference type="Proteomes" id="UP001166674">
    <property type="component" value="Unassembled WGS sequence"/>
</dbReference>
<comment type="function">
    <text evidence="1">Putative pheromone receptor.</text>
</comment>
<feature type="transmembrane region" description="Helical" evidence="13">
    <location>
        <begin position="174"/>
        <end position="207"/>
    </location>
</feature>
<evidence type="ECO:0000256" key="2">
    <source>
        <dbReference type="ARBA" id="ARBA00004651"/>
    </source>
</evidence>
<evidence type="ECO:0000256" key="5">
    <source>
        <dbReference type="ARBA" id="ARBA00022507"/>
    </source>
</evidence>